<dbReference type="GeneID" id="93074151"/>
<dbReference type="InterPro" id="IPR008490">
    <property type="entry name" value="Transposase_InsH_N"/>
</dbReference>
<dbReference type="Proteomes" id="UP000030905">
    <property type="component" value="Chromosome"/>
</dbReference>
<name>A0A0H3J9X8_CLOPA</name>
<dbReference type="PANTHER" id="PTHR33408">
    <property type="entry name" value="TRANSPOSASE"/>
    <property type="match status" value="1"/>
</dbReference>
<dbReference type="AlphaFoldDB" id="A0A0H3J9X8"/>
<dbReference type="EMBL" id="CP009268">
    <property type="protein sequence ID" value="AJA52058.1"/>
    <property type="molecule type" value="Genomic_DNA"/>
</dbReference>
<dbReference type="Pfam" id="PF05598">
    <property type="entry name" value="DUF772"/>
    <property type="match status" value="1"/>
</dbReference>
<dbReference type="Proteomes" id="UP000028042">
    <property type="component" value="Unassembled WGS sequence"/>
</dbReference>
<evidence type="ECO:0000313" key="5">
    <source>
        <dbReference type="Proteomes" id="UP000030905"/>
    </source>
</evidence>
<gene>
    <name evidence="2" type="ORF">CLPA_c20000</name>
    <name evidence="3" type="ORF">CP6013_01179</name>
</gene>
<dbReference type="RefSeq" id="WP_003442338.1">
    <property type="nucleotide sequence ID" value="NZ_ANZB01000002.1"/>
</dbReference>
<reference evidence="3 4" key="3">
    <citation type="journal article" name="Genome Announc.">
        <title>Improved Draft Genome Sequence of Clostridium pasteurianum Strain ATCC 6013 (DSM 525) Using a Hybrid Next-Generation Sequencing Approach.</title>
        <authorList>
            <person name="Pyne M.E."/>
            <person name="Utturkar S."/>
            <person name="Brown S.D."/>
            <person name="Moo-Young M."/>
            <person name="Chung D.A."/>
            <person name="Chou C.P."/>
        </authorList>
    </citation>
    <scope>NUCLEOTIDE SEQUENCE [LARGE SCALE GENOMIC DNA]</scope>
    <source>
        <strain evidence="3 4">ATCC 6013</strain>
    </source>
</reference>
<reference evidence="2 5" key="1">
    <citation type="journal article" date="2015" name="Genome Announc.">
        <title>Complete Genome Sequence of the Nitrogen-Fixing and Solvent-Producing Clostridium pasteurianum DSM 525.</title>
        <authorList>
            <person name="Poehlein A."/>
            <person name="Grosse-Honebrink A."/>
            <person name="Zhang Y."/>
            <person name="Minton N.P."/>
            <person name="Daniel R."/>
        </authorList>
    </citation>
    <scope>NUCLEOTIDE SEQUENCE [LARGE SCALE GENOMIC DNA]</scope>
    <source>
        <strain evidence="2">DSM 525</strain>
        <strain evidence="5">DSM 525 / ATCC 6013</strain>
    </source>
</reference>
<accession>A0A0H3J9X8</accession>
<evidence type="ECO:0000259" key="1">
    <source>
        <dbReference type="Pfam" id="PF05598"/>
    </source>
</evidence>
<dbReference type="KEGG" id="cpae:CPAST_c20000"/>
<dbReference type="PANTHER" id="PTHR33408:SF2">
    <property type="entry name" value="TRANSPOSASE DDE DOMAIN-CONTAINING PROTEIN"/>
    <property type="match status" value="1"/>
</dbReference>
<evidence type="ECO:0000313" key="2">
    <source>
        <dbReference type="EMBL" id="AJA52058.1"/>
    </source>
</evidence>
<dbReference type="EMBL" id="JPGY02000001">
    <property type="protein sequence ID" value="KRU11932.1"/>
    <property type="molecule type" value="Genomic_DNA"/>
</dbReference>
<dbReference type="KEGG" id="cpat:CLPA_c20000"/>
<proteinExistence type="predicted"/>
<sequence>MNYILGNDRSQVRIECIEDYVGTDSEVRIIDKIIDSLNIESLGFKIGNNFTTGRPMYDPMDMLKLFVYGYFNGIRSSRKLAKQAKINREVIWLINGVQPKYRAISDFRKDNIDALTKVFQSFVEYCIALGLYEKELIAVDGTKIEASASKSKYSIIL</sequence>
<evidence type="ECO:0000313" key="3">
    <source>
        <dbReference type="EMBL" id="KRU11932.1"/>
    </source>
</evidence>
<reference evidence="3" key="2">
    <citation type="submission" date="2015-10" db="EMBL/GenBank/DDBJ databases">
        <title>Improved Draft Genome Sequence of Clostridium pasteurianum Strain ATCC 6013 (DSM 525) Using a Hybrid Next-Generation Sequencing Approach.</title>
        <authorList>
            <person name="Pyne M.E."/>
            <person name="Utturkar S.M."/>
            <person name="Brown S.D."/>
            <person name="Moo-Young M."/>
            <person name="Chung D.A."/>
            <person name="Chou P.C."/>
        </authorList>
    </citation>
    <scope>NUCLEOTIDE SEQUENCE</scope>
    <source>
        <strain evidence="3">ATCC 6013</strain>
    </source>
</reference>
<dbReference type="PATRIC" id="fig|1262449.3.peg.995"/>
<keyword evidence="5" id="KW-1185">Reference proteome</keyword>
<organism evidence="2 5">
    <name type="scientific">Clostridium pasteurianum DSM 525 = ATCC 6013</name>
    <dbReference type="NCBI Taxonomy" id="1262449"/>
    <lineage>
        <taxon>Bacteria</taxon>
        <taxon>Bacillati</taxon>
        <taxon>Bacillota</taxon>
        <taxon>Clostridia</taxon>
        <taxon>Eubacteriales</taxon>
        <taxon>Clostridiaceae</taxon>
        <taxon>Clostridium</taxon>
    </lineage>
</organism>
<protein>
    <submittedName>
        <fullName evidence="2">Transposase IS4 family protein</fullName>
    </submittedName>
</protein>
<dbReference type="eggNOG" id="COG3666">
    <property type="taxonomic scope" value="Bacteria"/>
</dbReference>
<feature type="domain" description="Transposase InsH N-terminal" evidence="1">
    <location>
        <begin position="16"/>
        <end position="109"/>
    </location>
</feature>
<evidence type="ECO:0000313" key="4">
    <source>
        <dbReference type="Proteomes" id="UP000028042"/>
    </source>
</evidence>